<sequence length="204" mass="22095">VLEEEIASHVELAKAYMASKPYKMSAPKDDLFEIDDALAADIVATSTLPGVSLTPALVENNKQMFPEVVKVLEQAEPKALELLEAKDEKGEVPEVEDGMEVVLEPNRILLVLTLLPLFSYGTTSILSSTSETSLFSSPASTIGTSSSFGVSSITASNSTSGPATSIFWSTWDPERAYGFGTQPPFSSYALHLDWWPAWSAKSNW</sequence>
<proteinExistence type="predicted"/>
<name>A0A6L2P0S8_TANCI</name>
<feature type="non-terminal residue" evidence="1">
    <location>
        <position position="1"/>
    </location>
</feature>
<organism evidence="1">
    <name type="scientific">Tanacetum cinerariifolium</name>
    <name type="common">Dalmatian daisy</name>
    <name type="synonym">Chrysanthemum cinerariifolium</name>
    <dbReference type="NCBI Taxonomy" id="118510"/>
    <lineage>
        <taxon>Eukaryota</taxon>
        <taxon>Viridiplantae</taxon>
        <taxon>Streptophyta</taxon>
        <taxon>Embryophyta</taxon>
        <taxon>Tracheophyta</taxon>
        <taxon>Spermatophyta</taxon>
        <taxon>Magnoliopsida</taxon>
        <taxon>eudicotyledons</taxon>
        <taxon>Gunneridae</taxon>
        <taxon>Pentapetalae</taxon>
        <taxon>asterids</taxon>
        <taxon>campanulids</taxon>
        <taxon>Asterales</taxon>
        <taxon>Asteraceae</taxon>
        <taxon>Asteroideae</taxon>
        <taxon>Anthemideae</taxon>
        <taxon>Anthemidinae</taxon>
        <taxon>Tanacetum</taxon>
    </lineage>
</organism>
<reference evidence="1" key="1">
    <citation type="journal article" date="2019" name="Sci. Rep.">
        <title>Draft genome of Tanacetum cinerariifolium, the natural source of mosquito coil.</title>
        <authorList>
            <person name="Yamashiro T."/>
            <person name="Shiraishi A."/>
            <person name="Satake H."/>
            <person name="Nakayama K."/>
        </authorList>
    </citation>
    <scope>NUCLEOTIDE SEQUENCE</scope>
</reference>
<protein>
    <submittedName>
        <fullName evidence="1">Uncharacterized protein</fullName>
    </submittedName>
</protein>
<gene>
    <name evidence="1" type="ORF">Tci_062422</name>
</gene>
<dbReference type="EMBL" id="BKCJ010010187">
    <property type="protein sequence ID" value="GEU90444.1"/>
    <property type="molecule type" value="Genomic_DNA"/>
</dbReference>
<dbReference type="AlphaFoldDB" id="A0A6L2P0S8"/>
<comment type="caution">
    <text evidence="1">The sequence shown here is derived from an EMBL/GenBank/DDBJ whole genome shotgun (WGS) entry which is preliminary data.</text>
</comment>
<accession>A0A6L2P0S8</accession>
<evidence type="ECO:0000313" key="1">
    <source>
        <dbReference type="EMBL" id="GEU90444.1"/>
    </source>
</evidence>